<reference evidence="5 6" key="1">
    <citation type="submission" date="2021-06" db="EMBL/GenBank/DDBJ databases">
        <title>Caerostris extrusa draft genome.</title>
        <authorList>
            <person name="Kono N."/>
            <person name="Arakawa K."/>
        </authorList>
    </citation>
    <scope>NUCLEOTIDE SEQUENCE [LARGE SCALE GENOMIC DNA]</scope>
</reference>
<feature type="signal peptide" evidence="3">
    <location>
        <begin position="1"/>
        <end position="17"/>
    </location>
</feature>
<dbReference type="AlphaFoldDB" id="A0AAV4Q1T1"/>
<dbReference type="InterPro" id="IPR038219">
    <property type="entry name" value="Sep15/SelM_sf"/>
</dbReference>
<feature type="domain" description="Selenoprotein F/M" evidence="4">
    <location>
        <begin position="32"/>
        <end position="78"/>
    </location>
</feature>
<sequence>MKRSILYFFLCIPFILAYQDVNDKRIARAVVESCEFKQISGANPELIFFNKDGDEIERIPLSEKTQDECKNLLLKNGFYMKKSEDEEVPEKYKDAPYNSPHQEL</sequence>
<dbReference type="EMBL" id="BPLR01005440">
    <property type="protein sequence ID" value="GIY02394.1"/>
    <property type="molecule type" value="Genomic_DNA"/>
</dbReference>
<gene>
    <name evidence="5" type="primary">AVEN_196423_1</name>
    <name evidence="5" type="ORF">CEXT_389551</name>
</gene>
<evidence type="ECO:0000259" key="4">
    <source>
        <dbReference type="Pfam" id="PF08806"/>
    </source>
</evidence>
<evidence type="ECO:0000256" key="2">
    <source>
        <dbReference type="SAM" id="MobiDB-lite"/>
    </source>
</evidence>
<organism evidence="5 6">
    <name type="scientific">Caerostris extrusa</name>
    <name type="common">Bark spider</name>
    <name type="synonym">Caerostris bankana</name>
    <dbReference type="NCBI Taxonomy" id="172846"/>
    <lineage>
        <taxon>Eukaryota</taxon>
        <taxon>Metazoa</taxon>
        <taxon>Ecdysozoa</taxon>
        <taxon>Arthropoda</taxon>
        <taxon>Chelicerata</taxon>
        <taxon>Arachnida</taxon>
        <taxon>Araneae</taxon>
        <taxon>Araneomorphae</taxon>
        <taxon>Entelegynae</taxon>
        <taxon>Araneoidea</taxon>
        <taxon>Araneidae</taxon>
        <taxon>Caerostris</taxon>
    </lineage>
</organism>
<evidence type="ECO:0000256" key="3">
    <source>
        <dbReference type="SAM" id="SignalP"/>
    </source>
</evidence>
<proteinExistence type="inferred from homology"/>
<feature type="compositionally biased region" description="Basic and acidic residues" evidence="2">
    <location>
        <begin position="84"/>
        <end position="94"/>
    </location>
</feature>
<comment type="caution">
    <text evidence="5">The sequence shown here is derived from an EMBL/GenBank/DDBJ whole genome shotgun (WGS) entry which is preliminary data.</text>
</comment>
<feature type="chain" id="PRO_5043966205" evidence="3">
    <location>
        <begin position="18"/>
        <end position="104"/>
    </location>
</feature>
<evidence type="ECO:0000313" key="5">
    <source>
        <dbReference type="EMBL" id="GIY02394.1"/>
    </source>
</evidence>
<evidence type="ECO:0000256" key="1">
    <source>
        <dbReference type="ARBA" id="ARBA00005742"/>
    </source>
</evidence>
<accession>A0AAV4Q1T1</accession>
<dbReference type="Pfam" id="PF08806">
    <property type="entry name" value="Sep15_SelM"/>
    <property type="match status" value="1"/>
</dbReference>
<feature type="region of interest" description="Disordered" evidence="2">
    <location>
        <begin position="84"/>
        <end position="104"/>
    </location>
</feature>
<dbReference type="InterPro" id="IPR036249">
    <property type="entry name" value="Thioredoxin-like_sf"/>
</dbReference>
<dbReference type="SUPFAM" id="SSF52833">
    <property type="entry name" value="Thioredoxin-like"/>
    <property type="match status" value="1"/>
</dbReference>
<dbReference type="InterPro" id="IPR014912">
    <property type="entry name" value="Sep15_SelM_dom"/>
</dbReference>
<protein>
    <submittedName>
        <fullName evidence="5">Sep15_SelM domain-containing protein</fullName>
    </submittedName>
</protein>
<keyword evidence="6" id="KW-1185">Reference proteome</keyword>
<name>A0AAV4Q1T1_CAEEX</name>
<dbReference type="Proteomes" id="UP001054945">
    <property type="component" value="Unassembled WGS sequence"/>
</dbReference>
<dbReference type="Gene3D" id="3.40.30.50">
    <property type="entry name" value="Sep15/SelM thioredoxin-like domain, active-site redox motif"/>
    <property type="match status" value="1"/>
</dbReference>
<evidence type="ECO:0000313" key="6">
    <source>
        <dbReference type="Proteomes" id="UP001054945"/>
    </source>
</evidence>
<keyword evidence="3" id="KW-0732">Signal</keyword>
<comment type="similarity">
    <text evidence="1">Belongs to the selenoprotein M/F family.</text>
</comment>